<dbReference type="RefSeq" id="WP_344060145.1">
    <property type="nucleotide sequence ID" value="NZ_BAAAOH010000001.1"/>
</dbReference>
<dbReference type="EMBL" id="BAAAOH010000001">
    <property type="protein sequence ID" value="GAA1982709.1"/>
    <property type="molecule type" value="Genomic_DNA"/>
</dbReference>
<dbReference type="CDD" id="cd04647">
    <property type="entry name" value="LbH_MAT_like"/>
    <property type="match status" value="1"/>
</dbReference>
<name>A0ABN2S9A4_9MICO</name>
<proteinExistence type="predicted"/>
<sequence>MSLVTRQIARLAAAGVWTPQQRSRLLRAAGARIGRARVYAGIRFIAEPSWLTVGDGTFINAELLVGANADVTIGANASLGPRCALLPSTHEAGTADKRAGATSASPIMIGDGCWLGAGVTVLSGVSIGAGCVVAAGAVVTSDCEPNSLYGGVPARKIRDFDETAGG</sequence>
<dbReference type="Pfam" id="PF00132">
    <property type="entry name" value="Hexapep"/>
    <property type="match status" value="1"/>
</dbReference>
<comment type="caution">
    <text evidence="1">The sequence shown here is derived from an EMBL/GenBank/DDBJ whole genome shotgun (WGS) entry which is preliminary data.</text>
</comment>
<gene>
    <name evidence="1" type="ORF">GCM10009777_15610</name>
</gene>
<dbReference type="InterPro" id="IPR011004">
    <property type="entry name" value="Trimer_LpxA-like_sf"/>
</dbReference>
<reference evidence="1 2" key="1">
    <citation type="journal article" date="2019" name="Int. J. Syst. Evol. Microbiol.">
        <title>The Global Catalogue of Microorganisms (GCM) 10K type strain sequencing project: providing services to taxonomists for standard genome sequencing and annotation.</title>
        <authorList>
            <consortium name="The Broad Institute Genomics Platform"/>
            <consortium name="The Broad Institute Genome Sequencing Center for Infectious Disease"/>
            <person name="Wu L."/>
            <person name="Ma J."/>
        </authorList>
    </citation>
    <scope>NUCLEOTIDE SEQUENCE [LARGE SCALE GENOMIC DNA]</scope>
    <source>
        <strain evidence="1 2">JCM 14902</strain>
    </source>
</reference>
<dbReference type="PANTHER" id="PTHR23416:SF78">
    <property type="entry name" value="LIPOPOLYSACCHARIDE BIOSYNTHESIS O-ACETYL TRANSFERASE WBBJ-RELATED"/>
    <property type="match status" value="1"/>
</dbReference>
<dbReference type="InterPro" id="IPR001451">
    <property type="entry name" value="Hexapep"/>
</dbReference>
<protein>
    <recommendedName>
        <fullName evidence="3">Acetyltransferase</fullName>
    </recommendedName>
</protein>
<dbReference type="InterPro" id="IPR051159">
    <property type="entry name" value="Hexapeptide_acetyltransf"/>
</dbReference>
<dbReference type="PANTHER" id="PTHR23416">
    <property type="entry name" value="SIALIC ACID SYNTHASE-RELATED"/>
    <property type="match status" value="1"/>
</dbReference>
<evidence type="ECO:0000313" key="2">
    <source>
        <dbReference type="Proteomes" id="UP001500326"/>
    </source>
</evidence>
<organism evidence="1 2">
    <name type="scientific">Microbacterium pumilum</name>
    <dbReference type="NCBI Taxonomy" id="344165"/>
    <lineage>
        <taxon>Bacteria</taxon>
        <taxon>Bacillati</taxon>
        <taxon>Actinomycetota</taxon>
        <taxon>Actinomycetes</taxon>
        <taxon>Micrococcales</taxon>
        <taxon>Microbacteriaceae</taxon>
        <taxon>Microbacterium</taxon>
    </lineage>
</organism>
<evidence type="ECO:0000313" key="1">
    <source>
        <dbReference type="EMBL" id="GAA1982709.1"/>
    </source>
</evidence>
<accession>A0ABN2S9A4</accession>
<dbReference type="Gene3D" id="2.160.10.10">
    <property type="entry name" value="Hexapeptide repeat proteins"/>
    <property type="match status" value="1"/>
</dbReference>
<dbReference type="SUPFAM" id="SSF51161">
    <property type="entry name" value="Trimeric LpxA-like enzymes"/>
    <property type="match status" value="1"/>
</dbReference>
<dbReference type="Proteomes" id="UP001500326">
    <property type="component" value="Unassembled WGS sequence"/>
</dbReference>
<keyword evidence="2" id="KW-1185">Reference proteome</keyword>
<evidence type="ECO:0008006" key="3">
    <source>
        <dbReference type="Google" id="ProtNLM"/>
    </source>
</evidence>